<dbReference type="Proteomes" id="UP000193067">
    <property type="component" value="Unassembled WGS sequence"/>
</dbReference>
<protein>
    <submittedName>
        <fullName evidence="1">Uncharacterized protein</fullName>
    </submittedName>
</protein>
<keyword evidence="2" id="KW-1185">Reference proteome</keyword>
<dbReference type="AlphaFoldDB" id="A0A1Y2ICW4"/>
<sequence length="90" mass="10046">MCSYMRPAHVRCKVLTSELGKPLFRPSRRPACVLVPLQAIWSVACCTMTRRDTSDGVLVSFRRLIRAWSPADATDRAWHPGSAAGVTRVF</sequence>
<evidence type="ECO:0000313" key="1">
    <source>
        <dbReference type="EMBL" id="OSC99019.1"/>
    </source>
</evidence>
<proteinExistence type="predicted"/>
<name>A0A1Y2ICW4_TRAC3</name>
<evidence type="ECO:0000313" key="2">
    <source>
        <dbReference type="Proteomes" id="UP000193067"/>
    </source>
</evidence>
<reference evidence="1 2" key="1">
    <citation type="journal article" date="2015" name="Biotechnol. Biofuels">
        <title>Enhanced degradation of softwood versus hardwood by the white-rot fungus Pycnoporus coccineus.</title>
        <authorList>
            <person name="Couturier M."/>
            <person name="Navarro D."/>
            <person name="Chevret D."/>
            <person name="Henrissat B."/>
            <person name="Piumi F."/>
            <person name="Ruiz-Duenas F.J."/>
            <person name="Martinez A.T."/>
            <person name="Grigoriev I.V."/>
            <person name="Riley R."/>
            <person name="Lipzen A."/>
            <person name="Berrin J.G."/>
            <person name="Master E.R."/>
            <person name="Rosso M.N."/>
        </authorList>
    </citation>
    <scope>NUCLEOTIDE SEQUENCE [LARGE SCALE GENOMIC DNA]</scope>
    <source>
        <strain evidence="1 2">BRFM310</strain>
    </source>
</reference>
<gene>
    <name evidence="1" type="ORF">PYCCODRAFT_1438825</name>
</gene>
<dbReference type="EMBL" id="KZ084132">
    <property type="protein sequence ID" value="OSC99019.1"/>
    <property type="molecule type" value="Genomic_DNA"/>
</dbReference>
<organism evidence="1 2">
    <name type="scientific">Trametes coccinea (strain BRFM310)</name>
    <name type="common">Pycnoporus coccineus</name>
    <dbReference type="NCBI Taxonomy" id="1353009"/>
    <lineage>
        <taxon>Eukaryota</taxon>
        <taxon>Fungi</taxon>
        <taxon>Dikarya</taxon>
        <taxon>Basidiomycota</taxon>
        <taxon>Agaricomycotina</taxon>
        <taxon>Agaricomycetes</taxon>
        <taxon>Polyporales</taxon>
        <taxon>Polyporaceae</taxon>
        <taxon>Trametes</taxon>
    </lineage>
</organism>
<accession>A0A1Y2ICW4</accession>